<proteinExistence type="predicted"/>
<keyword evidence="4" id="KW-1185">Reference proteome</keyword>
<evidence type="ECO:0000313" key="4">
    <source>
        <dbReference type="Proteomes" id="UP001642484"/>
    </source>
</evidence>
<keyword evidence="1" id="KW-0472">Membrane</keyword>
<name>A0ABP0L1S8_9DINO</name>
<dbReference type="Proteomes" id="UP001642484">
    <property type="component" value="Unassembled WGS sequence"/>
</dbReference>
<sequence>MAYLSSEDLHAAASALAAAPLAQEFCLLCFFCLGFLLCRTSVVKRLLSLERFLGLELAQLAHPAVDRTDWWSRLPRIGSGTLLQLHQQRRYEEVLDAWPTLEDFTPQAFSAVVDALLALDRPEDVGLFFYKATVNLRHLRSSLHESIGKIEQSQVPLERISVALREVFENREPLDVRAWQELLVAFAKTNDTTYADALLDLCPEPLPLDILRRSVEGFLSCSNLEAAIRYLQKAEELHGLEGHFQDLVAETAYAVEVRVEGLVEDVHALGPWWARYACGGAGPHGLRAARRCRARWPRAVPCSRLLLARPRHKP</sequence>
<protein>
    <submittedName>
        <fullName evidence="3">Uncharacterized protein</fullName>
    </submittedName>
</protein>
<comment type="caution">
    <text evidence="3">The sequence shown here is derived from an EMBL/GenBank/DDBJ whole genome shotgun (WGS) entry which is preliminary data.</text>
</comment>
<accession>A0ABP0L1S8</accession>
<evidence type="ECO:0000256" key="1">
    <source>
        <dbReference type="SAM" id="Phobius"/>
    </source>
</evidence>
<gene>
    <name evidence="2" type="ORF">CCMP2556_LOCUS16674</name>
    <name evidence="3" type="ORF">CCMP2556_LOCUS18674</name>
</gene>
<evidence type="ECO:0000313" key="3">
    <source>
        <dbReference type="EMBL" id="CAK9032390.1"/>
    </source>
</evidence>
<keyword evidence="1" id="KW-1133">Transmembrane helix</keyword>
<feature type="transmembrane region" description="Helical" evidence="1">
    <location>
        <begin position="12"/>
        <end position="38"/>
    </location>
</feature>
<dbReference type="EMBL" id="CAXAMN010008925">
    <property type="protein sequence ID" value="CAK9027200.1"/>
    <property type="molecule type" value="Genomic_DNA"/>
</dbReference>
<dbReference type="EMBL" id="CAXAMN010010680">
    <property type="protein sequence ID" value="CAK9032390.1"/>
    <property type="molecule type" value="Genomic_DNA"/>
</dbReference>
<evidence type="ECO:0000313" key="2">
    <source>
        <dbReference type="EMBL" id="CAK9027200.1"/>
    </source>
</evidence>
<organism evidence="3 4">
    <name type="scientific">Durusdinium trenchii</name>
    <dbReference type="NCBI Taxonomy" id="1381693"/>
    <lineage>
        <taxon>Eukaryota</taxon>
        <taxon>Sar</taxon>
        <taxon>Alveolata</taxon>
        <taxon>Dinophyceae</taxon>
        <taxon>Suessiales</taxon>
        <taxon>Symbiodiniaceae</taxon>
        <taxon>Durusdinium</taxon>
    </lineage>
</organism>
<reference evidence="3 4" key="1">
    <citation type="submission" date="2024-02" db="EMBL/GenBank/DDBJ databases">
        <authorList>
            <person name="Chen Y."/>
            <person name="Shah S."/>
            <person name="Dougan E. K."/>
            <person name="Thang M."/>
            <person name="Chan C."/>
        </authorList>
    </citation>
    <scope>NUCLEOTIDE SEQUENCE [LARGE SCALE GENOMIC DNA]</scope>
</reference>
<keyword evidence="1" id="KW-0812">Transmembrane</keyword>